<organism evidence="3 4">
    <name type="scientific">Thalassobacillus cyri</name>
    <dbReference type="NCBI Taxonomy" id="571932"/>
    <lineage>
        <taxon>Bacteria</taxon>
        <taxon>Bacillati</taxon>
        <taxon>Bacillota</taxon>
        <taxon>Bacilli</taxon>
        <taxon>Bacillales</taxon>
        <taxon>Bacillaceae</taxon>
        <taxon>Thalassobacillus</taxon>
    </lineage>
</organism>
<dbReference type="EMBL" id="FNQR01000004">
    <property type="protein sequence ID" value="SEA40347.1"/>
    <property type="molecule type" value="Genomic_DNA"/>
</dbReference>
<feature type="transmembrane region" description="Helical" evidence="1">
    <location>
        <begin position="108"/>
        <end position="127"/>
    </location>
</feature>
<feature type="domain" description="Urease accessory protein UreH-like transmembrane" evidence="2">
    <location>
        <begin position="31"/>
        <end position="237"/>
    </location>
</feature>
<dbReference type="PANTHER" id="PTHR31272">
    <property type="entry name" value="CYTOCHROME C-TYPE BIOGENESIS PROTEIN HI_1454-RELATED"/>
    <property type="match status" value="1"/>
</dbReference>
<sequence>MYEILNWISRVVMEPVIQLSYSVQEWPLLYALVLGLVGAAAPCQLTSNIGAMTLYGNQSLREKIPWGSIGMFIIGKIIVFSGLGFIFWWLGRDIFQELQAMFPWMRKAIGPLLVMIGIYLLGLIKFNKTVTLFKIPQRLTNQQSPWGSFFLGAGFTLAFCPTMFVLFFFTLMPIVVATPYGAVMPTVFGVGTSIPLLIFIGVIAYFGLSGNLLRKGRRVGTIVQRIAGILLIIVGILDTFTYW</sequence>
<feature type="transmembrane region" description="Helical" evidence="1">
    <location>
        <begin position="148"/>
        <end position="176"/>
    </location>
</feature>
<name>A0A1H4AWX1_9BACI</name>
<dbReference type="InterPro" id="IPR039447">
    <property type="entry name" value="UreH-like_TM_dom"/>
</dbReference>
<gene>
    <name evidence="3" type="ORF">SAMN05421743_104229</name>
</gene>
<evidence type="ECO:0000313" key="4">
    <source>
        <dbReference type="Proteomes" id="UP000198584"/>
    </source>
</evidence>
<evidence type="ECO:0000256" key="1">
    <source>
        <dbReference type="SAM" id="Phobius"/>
    </source>
</evidence>
<dbReference type="OrthoDB" id="43562at2"/>
<keyword evidence="1" id="KW-0812">Transmembrane</keyword>
<dbReference type="PANTHER" id="PTHR31272:SF4">
    <property type="entry name" value="CYTOCHROME C-TYPE BIOGENESIS PROTEIN HI_1454-RELATED"/>
    <property type="match status" value="1"/>
</dbReference>
<reference evidence="3 4" key="1">
    <citation type="submission" date="2016-10" db="EMBL/GenBank/DDBJ databases">
        <authorList>
            <person name="de Groot N.N."/>
        </authorList>
    </citation>
    <scope>NUCLEOTIDE SEQUENCE [LARGE SCALE GENOMIC DNA]</scope>
    <source>
        <strain evidence="3 4">CCM7597</strain>
    </source>
</reference>
<dbReference type="Pfam" id="PF13386">
    <property type="entry name" value="DsbD_2"/>
    <property type="match status" value="1"/>
</dbReference>
<evidence type="ECO:0000313" key="3">
    <source>
        <dbReference type="EMBL" id="SEA40347.1"/>
    </source>
</evidence>
<keyword evidence="1" id="KW-1133">Transmembrane helix</keyword>
<feature type="transmembrane region" description="Helical" evidence="1">
    <location>
        <begin position="182"/>
        <end position="207"/>
    </location>
</feature>
<accession>A0A1H4AWX1</accession>
<dbReference type="RefSeq" id="WP_093043834.1">
    <property type="nucleotide sequence ID" value="NZ_FNQR01000004.1"/>
</dbReference>
<dbReference type="Proteomes" id="UP000198584">
    <property type="component" value="Unassembled WGS sequence"/>
</dbReference>
<proteinExistence type="predicted"/>
<keyword evidence="4" id="KW-1185">Reference proteome</keyword>
<dbReference type="InterPro" id="IPR051790">
    <property type="entry name" value="Cytochrome_c-biogenesis_DsbD"/>
</dbReference>
<feature type="transmembrane region" description="Helical" evidence="1">
    <location>
        <begin position="28"/>
        <end position="54"/>
    </location>
</feature>
<feature type="transmembrane region" description="Helical" evidence="1">
    <location>
        <begin position="66"/>
        <end position="88"/>
    </location>
</feature>
<dbReference type="STRING" id="571932.SAMN05421743_104229"/>
<keyword evidence="1" id="KW-0472">Membrane</keyword>
<evidence type="ECO:0000259" key="2">
    <source>
        <dbReference type="Pfam" id="PF13386"/>
    </source>
</evidence>
<protein>
    <submittedName>
        <fullName evidence="3">Cytochrome c biogenesis protein CcdA</fullName>
    </submittedName>
</protein>
<feature type="transmembrane region" description="Helical" evidence="1">
    <location>
        <begin position="219"/>
        <end position="237"/>
    </location>
</feature>
<dbReference type="AlphaFoldDB" id="A0A1H4AWX1"/>